<protein>
    <submittedName>
        <fullName evidence="9">Uncharacterized protein</fullName>
    </submittedName>
</protein>
<gene>
    <name evidence="9" type="ORF">CDAUBV1_LOCUS14325</name>
</gene>
<keyword evidence="5" id="KW-0393">Immunoglobulin domain</keyword>
<dbReference type="PROSITE" id="PS50835">
    <property type="entry name" value="IG_LIKE"/>
    <property type="match status" value="1"/>
</dbReference>
<feature type="chain" id="PRO_5043528237" evidence="6">
    <location>
        <begin position="18"/>
        <end position="269"/>
    </location>
</feature>
<evidence type="ECO:0000256" key="5">
    <source>
        <dbReference type="ARBA" id="ARBA00023319"/>
    </source>
</evidence>
<dbReference type="InterPro" id="IPR009030">
    <property type="entry name" value="Growth_fac_rcpt_cys_sf"/>
</dbReference>
<feature type="signal peptide" evidence="6">
    <location>
        <begin position="1"/>
        <end position="17"/>
    </location>
</feature>
<dbReference type="Gene3D" id="2.60.40.10">
    <property type="entry name" value="Immunoglobulins"/>
    <property type="match status" value="1"/>
</dbReference>
<dbReference type="SUPFAM" id="SSF48726">
    <property type="entry name" value="Immunoglobulin"/>
    <property type="match status" value="1"/>
</dbReference>
<evidence type="ECO:0000256" key="4">
    <source>
        <dbReference type="ARBA" id="ARBA00023157"/>
    </source>
</evidence>
<reference evidence="9" key="1">
    <citation type="submission" date="2024-06" db="EMBL/GenBank/DDBJ databases">
        <authorList>
            <person name="Liu X."/>
            <person name="Lenzi L."/>
            <person name="Haldenby T S."/>
            <person name="Uol C."/>
        </authorList>
    </citation>
    <scope>NUCLEOTIDE SEQUENCE</scope>
</reference>
<dbReference type="SMART" id="SM00408">
    <property type="entry name" value="IGc2"/>
    <property type="match status" value="1"/>
</dbReference>
<dbReference type="PANTHER" id="PTHR14186">
    <property type="entry name" value="INSULIN-LIKE GROWTH FACTOR BINDING PROTEIN-RELATED"/>
    <property type="match status" value="1"/>
</dbReference>
<keyword evidence="4" id="KW-1015">Disulfide bond</keyword>
<dbReference type="InterPro" id="IPR000867">
    <property type="entry name" value="IGFBP-like"/>
</dbReference>
<proteinExistence type="predicted"/>
<dbReference type="CDD" id="cd00096">
    <property type="entry name" value="Ig"/>
    <property type="match status" value="1"/>
</dbReference>
<evidence type="ECO:0000256" key="3">
    <source>
        <dbReference type="ARBA" id="ARBA00022729"/>
    </source>
</evidence>
<dbReference type="InterPro" id="IPR036058">
    <property type="entry name" value="Kazal_dom_sf"/>
</dbReference>
<dbReference type="InterPro" id="IPR036179">
    <property type="entry name" value="Ig-like_dom_sf"/>
</dbReference>
<dbReference type="PROSITE" id="PS51323">
    <property type="entry name" value="IGFBP_N_2"/>
    <property type="match status" value="1"/>
</dbReference>
<sequence length="269" mass="29660">MWSLCLVLLCTWCGTHAWLYPVTQTNMRKIPATSWAETCGECSREHCVEPTDCKAGIVRDRCGCCHVCGLEESHLCNMDHELPPKAGKNDKVVWHGLCGENLECRVRTDVDPELVGKQSICYCLSDAVVCGSDGKTYSQCQMKAMTVGSNGTITKISDGYCRMKPSIELTRPEAGFKSADKVTLICAIEAYPPAEVTWYWTKPAGGKSIRMPSDSDDVTISIRGGPRQSMFTSYLQIINFSADHEGEYRCVASNDLGMETKSAKLVTSR</sequence>
<evidence type="ECO:0000313" key="10">
    <source>
        <dbReference type="Proteomes" id="UP001497525"/>
    </source>
</evidence>
<evidence type="ECO:0000259" key="7">
    <source>
        <dbReference type="PROSITE" id="PS50835"/>
    </source>
</evidence>
<dbReference type="GO" id="GO:0009966">
    <property type="term" value="P:regulation of signal transduction"/>
    <property type="evidence" value="ECO:0007669"/>
    <property type="project" value="TreeGrafter"/>
</dbReference>
<accession>A0AAV2TPM0</accession>
<dbReference type="InterPro" id="IPR003598">
    <property type="entry name" value="Ig_sub2"/>
</dbReference>
<dbReference type="InterPro" id="IPR002350">
    <property type="entry name" value="Kazal_dom"/>
</dbReference>
<evidence type="ECO:0000259" key="8">
    <source>
        <dbReference type="PROSITE" id="PS51323"/>
    </source>
</evidence>
<feature type="domain" description="Ig-like" evidence="7">
    <location>
        <begin position="165"/>
        <end position="266"/>
    </location>
</feature>
<dbReference type="InterPro" id="IPR003599">
    <property type="entry name" value="Ig_sub"/>
</dbReference>
<dbReference type="InterPro" id="IPR011390">
    <property type="entry name" value="IGFBP_rP_mac25"/>
</dbReference>
<dbReference type="SUPFAM" id="SSF57184">
    <property type="entry name" value="Growth factor receptor domain"/>
    <property type="match status" value="1"/>
</dbReference>
<evidence type="ECO:0000313" key="9">
    <source>
        <dbReference type="EMBL" id="CAL5139295.1"/>
    </source>
</evidence>
<dbReference type="GO" id="GO:0001558">
    <property type="term" value="P:regulation of cell growth"/>
    <property type="evidence" value="ECO:0007669"/>
    <property type="project" value="InterPro"/>
</dbReference>
<dbReference type="InterPro" id="IPR007110">
    <property type="entry name" value="Ig-like_dom"/>
</dbReference>
<keyword evidence="3 6" id="KW-0732">Signal</keyword>
<dbReference type="Proteomes" id="UP001497525">
    <property type="component" value="Unassembled WGS sequence"/>
</dbReference>
<comment type="subcellular location">
    <subcellularLocation>
        <location evidence="1">Secreted</location>
    </subcellularLocation>
</comment>
<dbReference type="SUPFAM" id="SSF100895">
    <property type="entry name" value="Kazal-type serine protease inhibitors"/>
    <property type="match status" value="1"/>
</dbReference>
<name>A0AAV2TPM0_CALDB</name>
<comment type="caution">
    <text evidence="9">The sequence shown here is derived from an EMBL/GenBank/DDBJ whole genome shotgun (WGS) entry which is preliminary data.</text>
</comment>
<keyword evidence="2" id="KW-0964">Secreted</keyword>
<dbReference type="InterPro" id="IPR013783">
    <property type="entry name" value="Ig-like_fold"/>
</dbReference>
<evidence type="ECO:0000256" key="1">
    <source>
        <dbReference type="ARBA" id="ARBA00004613"/>
    </source>
</evidence>
<feature type="domain" description="IGFBP N-terminal" evidence="8">
    <location>
        <begin position="35"/>
        <end position="124"/>
    </location>
</feature>
<dbReference type="Gene3D" id="3.30.60.30">
    <property type="match status" value="1"/>
</dbReference>
<dbReference type="CDD" id="cd00104">
    <property type="entry name" value="KAZAL_FS"/>
    <property type="match status" value="1"/>
</dbReference>
<dbReference type="PANTHER" id="PTHR14186:SF19">
    <property type="entry name" value="INSULIN-LIKE GROWTH FACTOR-BINDING PROTEIN 7"/>
    <property type="match status" value="1"/>
</dbReference>
<dbReference type="Pfam" id="PF13927">
    <property type="entry name" value="Ig_3"/>
    <property type="match status" value="1"/>
</dbReference>
<dbReference type="GO" id="GO:0005576">
    <property type="term" value="C:extracellular region"/>
    <property type="evidence" value="ECO:0007669"/>
    <property type="project" value="UniProtKB-SubCell"/>
</dbReference>
<evidence type="ECO:0000256" key="2">
    <source>
        <dbReference type="ARBA" id="ARBA00022525"/>
    </source>
</evidence>
<dbReference type="EMBL" id="CAXLJL010000600">
    <property type="protein sequence ID" value="CAL5139295.1"/>
    <property type="molecule type" value="Genomic_DNA"/>
</dbReference>
<organism evidence="9 10">
    <name type="scientific">Calicophoron daubneyi</name>
    <name type="common">Rumen fluke</name>
    <name type="synonym">Paramphistomum daubneyi</name>
    <dbReference type="NCBI Taxonomy" id="300641"/>
    <lineage>
        <taxon>Eukaryota</taxon>
        <taxon>Metazoa</taxon>
        <taxon>Spiralia</taxon>
        <taxon>Lophotrochozoa</taxon>
        <taxon>Platyhelminthes</taxon>
        <taxon>Trematoda</taxon>
        <taxon>Digenea</taxon>
        <taxon>Plagiorchiida</taxon>
        <taxon>Pronocephalata</taxon>
        <taxon>Paramphistomoidea</taxon>
        <taxon>Paramphistomidae</taxon>
        <taxon>Calicophoron</taxon>
    </lineage>
</organism>
<dbReference type="Gene3D" id="4.10.40.20">
    <property type="match status" value="1"/>
</dbReference>
<dbReference type="GO" id="GO:0005520">
    <property type="term" value="F:insulin-like growth factor binding"/>
    <property type="evidence" value="ECO:0007669"/>
    <property type="project" value="InterPro"/>
</dbReference>
<evidence type="ECO:0000256" key="6">
    <source>
        <dbReference type="SAM" id="SignalP"/>
    </source>
</evidence>
<dbReference type="SMART" id="SM00409">
    <property type="entry name" value="IG"/>
    <property type="match status" value="1"/>
</dbReference>
<dbReference type="SMART" id="SM00280">
    <property type="entry name" value="KAZAL"/>
    <property type="match status" value="1"/>
</dbReference>
<dbReference type="AlphaFoldDB" id="A0AAV2TPM0"/>